<evidence type="ECO:0000256" key="1">
    <source>
        <dbReference type="SAM" id="MobiDB-lite"/>
    </source>
</evidence>
<protein>
    <recommendedName>
        <fullName evidence="2">SWIRM domain-containing protein</fullName>
    </recommendedName>
</protein>
<proteinExistence type="predicted"/>
<feature type="compositionally biased region" description="Polar residues" evidence="1">
    <location>
        <begin position="92"/>
        <end position="102"/>
    </location>
</feature>
<accession>A0A068S382</accession>
<dbReference type="SUPFAM" id="SSF46689">
    <property type="entry name" value="Homeodomain-like"/>
    <property type="match status" value="1"/>
</dbReference>
<dbReference type="GO" id="GO:0010468">
    <property type="term" value="P:regulation of gene expression"/>
    <property type="evidence" value="ECO:0007669"/>
    <property type="project" value="UniProtKB-ARBA"/>
</dbReference>
<sequence length="285" mass="32162">MDIASIINPTTPDDAFTYCSSTPKPFFLNTMSSSSNTPSPTDSVFHVCVSESTRHRHPTSVLPKKQPILDDDDDERVPVPPLHAMPIKKRPLQQQSDNNDNTKGIRRRKRGLDDPVSLVSLSIHKPKRRTNKRHPTTKKAETHAALAYDTIDPEAPESEIFDASCWIPDIRVFDAKPTVSVRWKGTPLDIRSCKYYERLHPGEVAIASTLRLFPEQYIRCKRALILAAQDAYKNNTPFRKSEAQKLCRIDVNKISHLWSAFGRLGWLGPKWPGSNMINHSGSATL</sequence>
<reference evidence="3" key="1">
    <citation type="submission" date="2013-08" db="EMBL/GenBank/DDBJ databases">
        <title>Gene expansion shapes genome architecture in the human pathogen Lichtheimia corymbifera: an evolutionary genomics analysis in the ancient terrestrial Mucorales (Mucoromycotina).</title>
        <authorList>
            <person name="Schwartze V.U."/>
            <person name="Winter S."/>
            <person name="Shelest E."/>
            <person name="Marcet-Houben M."/>
            <person name="Horn F."/>
            <person name="Wehner S."/>
            <person name="Hoffmann K."/>
            <person name="Riege K."/>
            <person name="Sammeth M."/>
            <person name="Nowrousian M."/>
            <person name="Valiante V."/>
            <person name="Linde J."/>
            <person name="Jacobsen I.D."/>
            <person name="Marz M."/>
            <person name="Brakhage A.A."/>
            <person name="Gabaldon T."/>
            <person name="Bocker S."/>
            <person name="Voigt K."/>
        </authorList>
    </citation>
    <scope>NUCLEOTIDE SEQUENCE [LARGE SCALE GENOMIC DNA]</scope>
    <source>
        <strain evidence="3">FSU 9682</strain>
    </source>
</reference>
<organism evidence="3 4">
    <name type="scientific">Lichtheimia corymbifera JMRC:FSU:9682</name>
    <dbReference type="NCBI Taxonomy" id="1263082"/>
    <lineage>
        <taxon>Eukaryota</taxon>
        <taxon>Fungi</taxon>
        <taxon>Fungi incertae sedis</taxon>
        <taxon>Mucoromycota</taxon>
        <taxon>Mucoromycotina</taxon>
        <taxon>Mucoromycetes</taxon>
        <taxon>Mucorales</taxon>
        <taxon>Lichtheimiaceae</taxon>
        <taxon>Lichtheimia</taxon>
    </lineage>
</organism>
<keyword evidence="4" id="KW-1185">Reference proteome</keyword>
<dbReference type="EMBL" id="CBTN010000036">
    <property type="protein sequence ID" value="CDH56312.1"/>
    <property type="molecule type" value="Genomic_DNA"/>
</dbReference>
<gene>
    <name evidence="3" type="ORF">LCOR_07377.1</name>
</gene>
<dbReference type="VEuPathDB" id="FungiDB:LCOR_07377.1"/>
<dbReference type="OrthoDB" id="5598695at2759"/>
<dbReference type="InterPro" id="IPR009057">
    <property type="entry name" value="Homeodomain-like_sf"/>
</dbReference>
<name>A0A068S382_9FUNG</name>
<evidence type="ECO:0000313" key="3">
    <source>
        <dbReference type="EMBL" id="CDH56312.1"/>
    </source>
</evidence>
<dbReference type="STRING" id="1263082.A0A068S382"/>
<evidence type="ECO:0000259" key="2">
    <source>
        <dbReference type="Pfam" id="PF04433"/>
    </source>
</evidence>
<dbReference type="Proteomes" id="UP000027586">
    <property type="component" value="Unassembled WGS sequence"/>
</dbReference>
<dbReference type="InterPro" id="IPR007526">
    <property type="entry name" value="SWIRM"/>
</dbReference>
<dbReference type="Gene3D" id="1.10.10.10">
    <property type="entry name" value="Winged helix-like DNA-binding domain superfamily/Winged helix DNA-binding domain"/>
    <property type="match status" value="1"/>
</dbReference>
<dbReference type="Pfam" id="PF04433">
    <property type="entry name" value="SWIRM"/>
    <property type="match status" value="1"/>
</dbReference>
<dbReference type="AlphaFoldDB" id="A0A068S382"/>
<feature type="region of interest" description="Disordered" evidence="1">
    <location>
        <begin position="52"/>
        <end position="111"/>
    </location>
</feature>
<comment type="caution">
    <text evidence="3">The sequence shown here is derived from an EMBL/GenBank/DDBJ whole genome shotgun (WGS) entry which is preliminary data.</text>
</comment>
<feature type="domain" description="SWIRM" evidence="2">
    <location>
        <begin position="197"/>
        <end position="267"/>
    </location>
</feature>
<evidence type="ECO:0000313" key="4">
    <source>
        <dbReference type="Proteomes" id="UP000027586"/>
    </source>
</evidence>
<dbReference type="FunFam" id="1.10.10.10:FF:000087">
    <property type="entry name" value="Transcriptional adapter 2"/>
    <property type="match status" value="1"/>
</dbReference>
<dbReference type="InterPro" id="IPR036388">
    <property type="entry name" value="WH-like_DNA-bd_sf"/>
</dbReference>